<dbReference type="Proteomes" id="UP000286134">
    <property type="component" value="Unassembled WGS sequence"/>
</dbReference>
<dbReference type="AlphaFoldDB" id="A0A420I5I5"/>
<dbReference type="GO" id="GO:0000287">
    <property type="term" value="F:magnesium ion binding"/>
    <property type="evidence" value="ECO:0007669"/>
    <property type="project" value="InterPro"/>
</dbReference>
<evidence type="ECO:0000313" key="3">
    <source>
        <dbReference type="Proteomes" id="UP000286134"/>
    </source>
</evidence>
<dbReference type="PANTHER" id="PTHR12729:SF6">
    <property type="entry name" value="TRNA(HIS) GUANYLYLTRANSFERASE-RELATED"/>
    <property type="match status" value="1"/>
</dbReference>
<accession>A0A420I5I5</accession>
<reference evidence="2 3" key="1">
    <citation type="journal article" date="2018" name="BMC Genomics">
        <title>Comparative genome analyses reveal sequence features reflecting distinct modes of host-adaptation between dicot and monocot powdery mildew.</title>
        <authorList>
            <person name="Wu Y."/>
            <person name="Ma X."/>
            <person name="Pan Z."/>
            <person name="Kale S.D."/>
            <person name="Song Y."/>
            <person name="King H."/>
            <person name="Zhang Q."/>
            <person name="Presley C."/>
            <person name="Deng X."/>
            <person name="Wei C.I."/>
            <person name="Xiao S."/>
        </authorList>
    </citation>
    <scope>NUCLEOTIDE SEQUENCE [LARGE SCALE GENOMIC DNA]</scope>
    <source>
        <strain evidence="2">UMSG2</strain>
    </source>
</reference>
<evidence type="ECO:0000259" key="1">
    <source>
        <dbReference type="Pfam" id="PF14413"/>
    </source>
</evidence>
<dbReference type="InterPro" id="IPR038469">
    <property type="entry name" value="tRNAHis_GuaTrfase_Thg1_sf"/>
</dbReference>
<dbReference type="GO" id="GO:0006400">
    <property type="term" value="P:tRNA modification"/>
    <property type="evidence" value="ECO:0007669"/>
    <property type="project" value="InterPro"/>
</dbReference>
<proteinExistence type="predicted"/>
<protein>
    <submittedName>
        <fullName evidence="2">tRNA guanylyltransferase</fullName>
    </submittedName>
</protein>
<keyword evidence="2" id="KW-0808">Transferase</keyword>
<dbReference type="InterPro" id="IPR025845">
    <property type="entry name" value="Thg1_C_dom"/>
</dbReference>
<dbReference type="InterPro" id="IPR007537">
    <property type="entry name" value="tRNAHis_GuaTrfase_Thg1"/>
</dbReference>
<dbReference type="Pfam" id="PF14413">
    <property type="entry name" value="Thg1C"/>
    <property type="match status" value="1"/>
</dbReference>
<dbReference type="EMBL" id="MCFK01001520">
    <property type="protein sequence ID" value="RKF64914.1"/>
    <property type="molecule type" value="Genomic_DNA"/>
</dbReference>
<dbReference type="Gene3D" id="3.30.70.3000">
    <property type="match status" value="2"/>
</dbReference>
<gene>
    <name evidence="2" type="ORF">OnM2_015040</name>
</gene>
<name>A0A420I5I5_9PEZI</name>
<keyword evidence="3" id="KW-1185">Reference proteome</keyword>
<evidence type="ECO:0000313" key="2">
    <source>
        <dbReference type="EMBL" id="RKF64914.1"/>
    </source>
</evidence>
<organism evidence="2 3">
    <name type="scientific">Erysiphe neolycopersici</name>
    <dbReference type="NCBI Taxonomy" id="212602"/>
    <lineage>
        <taxon>Eukaryota</taxon>
        <taxon>Fungi</taxon>
        <taxon>Dikarya</taxon>
        <taxon>Ascomycota</taxon>
        <taxon>Pezizomycotina</taxon>
        <taxon>Leotiomycetes</taxon>
        <taxon>Erysiphales</taxon>
        <taxon>Erysiphaceae</taxon>
        <taxon>Erysiphe</taxon>
    </lineage>
</organism>
<sequence>MNNAAKAVMTDIPDIVMSYGVSDEYRLLMKGHINNLYNTTFWALIQLGGLDAKSAEKELAGTLAADKHEILFSRFRINYNKEPEIYKKGSIIIYDCKSESLETTKDNIVSKSPPKNHSKRKEKCRITILHLDLIKDDFWESRKWILDCNG</sequence>
<dbReference type="GO" id="GO:0008193">
    <property type="term" value="F:tRNA guanylyltransferase activity"/>
    <property type="evidence" value="ECO:0007669"/>
    <property type="project" value="InterPro"/>
</dbReference>
<dbReference type="STRING" id="212602.A0A420I5I5"/>
<comment type="caution">
    <text evidence="2">The sequence shown here is derived from an EMBL/GenBank/DDBJ whole genome shotgun (WGS) entry which is preliminary data.</text>
</comment>
<dbReference type="PANTHER" id="PTHR12729">
    <property type="entry name" value="TRNA(HIS) GUANYLYLTRANSFERASE-RELATED"/>
    <property type="match status" value="1"/>
</dbReference>
<feature type="domain" description="Thg1 C-terminal" evidence="1">
    <location>
        <begin position="31"/>
        <end position="135"/>
    </location>
</feature>
<keyword evidence="2" id="KW-0548">Nucleotidyltransferase</keyword>